<protein>
    <submittedName>
        <fullName evidence="4">Histone acetyltransferase</fullName>
    </submittedName>
</protein>
<evidence type="ECO:0000256" key="1">
    <source>
        <dbReference type="ARBA" id="ARBA00022679"/>
    </source>
</evidence>
<dbReference type="PROSITE" id="PS51186">
    <property type="entry name" value="GNAT"/>
    <property type="match status" value="1"/>
</dbReference>
<keyword evidence="2" id="KW-0012">Acyltransferase</keyword>
<feature type="domain" description="N-acetyltransferase" evidence="3">
    <location>
        <begin position="2"/>
        <end position="149"/>
    </location>
</feature>
<dbReference type="Proteomes" id="UP001165079">
    <property type="component" value="Unassembled WGS sequence"/>
</dbReference>
<evidence type="ECO:0000313" key="5">
    <source>
        <dbReference type="Proteomes" id="UP001165079"/>
    </source>
</evidence>
<dbReference type="CDD" id="cd04301">
    <property type="entry name" value="NAT_SF"/>
    <property type="match status" value="1"/>
</dbReference>
<keyword evidence="5" id="KW-1185">Reference proteome</keyword>
<evidence type="ECO:0000313" key="4">
    <source>
        <dbReference type="EMBL" id="GLZ80223.1"/>
    </source>
</evidence>
<proteinExistence type="predicted"/>
<organism evidence="4 5">
    <name type="scientific">Actinorhabdospora filicis</name>
    <dbReference type="NCBI Taxonomy" id="1785913"/>
    <lineage>
        <taxon>Bacteria</taxon>
        <taxon>Bacillati</taxon>
        <taxon>Actinomycetota</taxon>
        <taxon>Actinomycetes</taxon>
        <taxon>Micromonosporales</taxon>
        <taxon>Micromonosporaceae</taxon>
        <taxon>Actinorhabdospora</taxon>
    </lineage>
</organism>
<dbReference type="EMBL" id="BSTX01000003">
    <property type="protein sequence ID" value="GLZ80223.1"/>
    <property type="molecule type" value="Genomic_DNA"/>
</dbReference>
<gene>
    <name evidence="4" type="ORF">Afil01_50300</name>
</gene>
<evidence type="ECO:0000259" key="3">
    <source>
        <dbReference type="PROSITE" id="PS51186"/>
    </source>
</evidence>
<evidence type="ECO:0000256" key="2">
    <source>
        <dbReference type="ARBA" id="ARBA00023315"/>
    </source>
</evidence>
<dbReference type="GO" id="GO:0016747">
    <property type="term" value="F:acyltransferase activity, transferring groups other than amino-acyl groups"/>
    <property type="evidence" value="ECO:0007669"/>
    <property type="project" value="InterPro"/>
</dbReference>
<comment type="caution">
    <text evidence="4">The sequence shown here is derived from an EMBL/GenBank/DDBJ whole genome shotgun (WGS) entry which is preliminary data.</text>
</comment>
<accession>A0A9W6SPZ1</accession>
<dbReference type="InterPro" id="IPR016181">
    <property type="entry name" value="Acyl_CoA_acyltransferase"/>
</dbReference>
<dbReference type="AlphaFoldDB" id="A0A9W6SPZ1"/>
<keyword evidence="1" id="KW-0808">Transferase</keyword>
<reference evidence="4" key="1">
    <citation type="submission" date="2023-03" db="EMBL/GenBank/DDBJ databases">
        <title>Actinorhabdospora filicis NBRC 111898.</title>
        <authorList>
            <person name="Ichikawa N."/>
            <person name="Sato H."/>
            <person name="Tonouchi N."/>
        </authorList>
    </citation>
    <scope>NUCLEOTIDE SEQUENCE</scope>
    <source>
        <strain evidence="4">NBRC 111898</strain>
    </source>
</reference>
<dbReference type="RefSeq" id="WP_285665347.1">
    <property type="nucleotide sequence ID" value="NZ_BSTX01000003.1"/>
</dbReference>
<dbReference type="SUPFAM" id="SSF55729">
    <property type="entry name" value="Acyl-CoA N-acyltransferases (Nat)"/>
    <property type="match status" value="1"/>
</dbReference>
<sequence length="149" mass="16821">MIEIRRAQPADAADVASVYIRSFDAALPTVRRGKTDEEIIAYIARVVVPVRETWVAERDGGLIGLMVLAEDSGWISQLYLLPEARGRGLGDRFVALAKERRPEGLQLWAFQVNGPALRFYARHGFVEVERTDGAENQEKEPDVRMEWLP</sequence>
<dbReference type="Gene3D" id="3.40.630.30">
    <property type="match status" value="1"/>
</dbReference>
<dbReference type="InterPro" id="IPR050832">
    <property type="entry name" value="Bact_Acetyltransf"/>
</dbReference>
<dbReference type="PANTHER" id="PTHR43877">
    <property type="entry name" value="AMINOALKYLPHOSPHONATE N-ACETYLTRANSFERASE-RELATED-RELATED"/>
    <property type="match status" value="1"/>
</dbReference>
<dbReference type="Pfam" id="PF13508">
    <property type="entry name" value="Acetyltransf_7"/>
    <property type="match status" value="1"/>
</dbReference>
<name>A0A9W6SPZ1_9ACTN</name>
<dbReference type="InterPro" id="IPR000182">
    <property type="entry name" value="GNAT_dom"/>
</dbReference>